<feature type="domain" description="Phosphatidic acid phosphatase type 2/haloperoxidase" evidence="7">
    <location>
        <begin position="178"/>
        <end position="315"/>
    </location>
</feature>
<feature type="transmembrane region" description="Helical" evidence="6">
    <location>
        <begin position="296"/>
        <end position="315"/>
    </location>
</feature>
<dbReference type="Pfam" id="PF14378">
    <property type="entry name" value="PAP2_3"/>
    <property type="match status" value="1"/>
</dbReference>
<evidence type="ECO:0000256" key="4">
    <source>
        <dbReference type="ARBA" id="ARBA00023136"/>
    </source>
</evidence>
<feature type="compositionally biased region" description="Polar residues" evidence="5">
    <location>
        <begin position="413"/>
        <end position="434"/>
    </location>
</feature>
<keyword evidence="9" id="KW-1185">Reference proteome</keyword>
<dbReference type="SUPFAM" id="SSF48317">
    <property type="entry name" value="Acid phosphatase/Vanadium-dependent haloperoxidase"/>
    <property type="match status" value="1"/>
</dbReference>
<protein>
    <submittedName>
        <fullName evidence="8">Phosphatidylinositol:ceramide phosphoinositol transferase (IPC synthase)</fullName>
    </submittedName>
</protein>
<dbReference type="Gene3D" id="1.20.144.10">
    <property type="entry name" value="Phosphatidic acid phosphatase type 2/haloperoxidase"/>
    <property type="match status" value="1"/>
</dbReference>
<feature type="transmembrane region" description="Helical" evidence="6">
    <location>
        <begin position="148"/>
        <end position="172"/>
    </location>
</feature>
<dbReference type="InterPro" id="IPR052185">
    <property type="entry name" value="IPC_Synthase-Related"/>
</dbReference>
<dbReference type="InterPro" id="IPR000326">
    <property type="entry name" value="PAP2/HPO"/>
</dbReference>
<evidence type="ECO:0000259" key="7">
    <source>
        <dbReference type="SMART" id="SM00014"/>
    </source>
</evidence>
<dbReference type="InterPro" id="IPR036938">
    <property type="entry name" value="PAP2/HPO_sf"/>
</dbReference>
<evidence type="ECO:0000256" key="6">
    <source>
        <dbReference type="SAM" id="Phobius"/>
    </source>
</evidence>
<evidence type="ECO:0000313" key="9">
    <source>
        <dbReference type="Proteomes" id="UP001498398"/>
    </source>
</evidence>
<sequence length="482" mass="52791">MSSKARHSLQTLLNAFVAAVNRLDKSFSPSVTIAKLQSHHFTASQVVVYGFQLVLACLWLYLLPLPILFKLILPILYTTALLIPFTSQFFVPATPIFTYLLSFFSCRFIPSAYRPEPSVSLLPTLESVLYGANISDILTRYTNPVLDILAWFPYGVGHYVLPFVVAAFLWLFRPKEALHLWARLLGFFNLTGVIIQIIFPCAAPWYELIYGLTPASYDTKGSPGGLIRIDALFHSNGYTTAFTNSPLVFGAFPSLHAGCATLEALFISHFFPQTTKYVWGYALVLYWATMYLTHHYLIDVVGGGCLAMGFFYFFLPDEFKNPIAATAPPGTQIGNPTALNAIAANGGAAGLPAYRMGTQRSKYEIYDLEQPPASSSSAGLALNGGRGRDRSMIADAAAAYQLEQSDSEGEDNGSIQEYRSTPGTKSSENASRIESSARRGGHRHTASIARLIRGEDSRAPEEGAGWSPITTPLGTPRRGEFS</sequence>
<evidence type="ECO:0000256" key="2">
    <source>
        <dbReference type="ARBA" id="ARBA00022692"/>
    </source>
</evidence>
<feature type="transmembrane region" description="Helical" evidence="6">
    <location>
        <begin position="184"/>
        <end position="206"/>
    </location>
</feature>
<comment type="caution">
    <text evidence="8">The sequence shown here is derived from an EMBL/GenBank/DDBJ whole genome shotgun (WGS) entry which is preliminary data.</text>
</comment>
<organism evidence="8 9">
    <name type="scientific">Marasmiellus scandens</name>
    <dbReference type="NCBI Taxonomy" id="2682957"/>
    <lineage>
        <taxon>Eukaryota</taxon>
        <taxon>Fungi</taxon>
        <taxon>Dikarya</taxon>
        <taxon>Basidiomycota</taxon>
        <taxon>Agaricomycotina</taxon>
        <taxon>Agaricomycetes</taxon>
        <taxon>Agaricomycetidae</taxon>
        <taxon>Agaricales</taxon>
        <taxon>Marasmiineae</taxon>
        <taxon>Omphalotaceae</taxon>
        <taxon>Marasmiellus</taxon>
    </lineage>
</organism>
<feature type="region of interest" description="Disordered" evidence="5">
    <location>
        <begin position="403"/>
        <end position="482"/>
    </location>
</feature>
<dbReference type="Proteomes" id="UP001498398">
    <property type="component" value="Unassembled WGS sequence"/>
</dbReference>
<dbReference type="GO" id="GO:0016740">
    <property type="term" value="F:transferase activity"/>
    <property type="evidence" value="ECO:0007669"/>
    <property type="project" value="UniProtKB-KW"/>
</dbReference>
<keyword evidence="2 6" id="KW-0812">Transmembrane</keyword>
<dbReference type="InterPro" id="IPR026841">
    <property type="entry name" value="Aur1/Ipt1"/>
</dbReference>
<dbReference type="PANTHER" id="PTHR31310">
    <property type="match status" value="1"/>
</dbReference>
<reference evidence="8 9" key="1">
    <citation type="submission" date="2024-01" db="EMBL/GenBank/DDBJ databases">
        <title>A draft genome for the cacao thread blight pathogen Marasmiellus scandens.</title>
        <authorList>
            <person name="Baruah I.K."/>
            <person name="Leung J."/>
            <person name="Bukari Y."/>
            <person name="Amoako-Attah I."/>
            <person name="Meinhardt L.W."/>
            <person name="Bailey B.A."/>
            <person name="Cohen S.P."/>
        </authorList>
    </citation>
    <scope>NUCLEOTIDE SEQUENCE [LARGE SCALE GENOMIC DNA]</scope>
    <source>
        <strain evidence="8 9">GH-19</strain>
    </source>
</reference>
<evidence type="ECO:0000256" key="1">
    <source>
        <dbReference type="ARBA" id="ARBA00004141"/>
    </source>
</evidence>
<dbReference type="PANTHER" id="PTHR31310:SF11">
    <property type="entry name" value="INOSITOL PHOSPHORYLCERAMIDE SYNTHASE CATALYTIC SUBUNIT AUR1"/>
    <property type="match status" value="1"/>
</dbReference>
<keyword evidence="8" id="KW-0808">Transferase</keyword>
<proteinExistence type="predicted"/>
<evidence type="ECO:0000256" key="5">
    <source>
        <dbReference type="SAM" id="MobiDB-lite"/>
    </source>
</evidence>
<keyword evidence="4 6" id="KW-0472">Membrane</keyword>
<dbReference type="SMART" id="SM00014">
    <property type="entry name" value="acidPPc"/>
    <property type="match status" value="1"/>
</dbReference>
<feature type="transmembrane region" description="Helical" evidence="6">
    <location>
        <begin position="46"/>
        <end position="64"/>
    </location>
</feature>
<evidence type="ECO:0000256" key="3">
    <source>
        <dbReference type="ARBA" id="ARBA00022989"/>
    </source>
</evidence>
<name>A0ABR1JJM2_9AGAR</name>
<gene>
    <name evidence="8" type="primary">AUR1</name>
    <name evidence="8" type="ORF">VKT23_009296</name>
</gene>
<evidence type="ECO:0000313" key="8">
    <source>
        <dbReference type="EMBL" id="KAK7460575.1"/>
    </source>
</evidence>
<dbReference type="CDD" id="cd03386">
    <property type="entry name" value="PAP2_Aur1_like"/>
    <property type="match status" value="1"/>
</dbReference>
<dbReference type="EMBL" id="JBANRG010000015">
    <property type="protein sequence ID" value="KAK7460575.1"/>
    <property type="molecule type" value="Genomic_DNA"/>
</dbReference>
<comment type="subcellular location">
    <subcellularLocation>
        <location evidence="1">Membrane</location>
        <topology evidence="1">Multi-pass membrane protein</topology>
    </subcellularLocation>
</comment>
<accession>A0ABR1JJM2</accession>
<keyword evidence="3 6" id="KW-1133">Transmembrane helix</keyword>
<feature type="compositionally biased region" description="Basic and acidic residues" evidence="5">
    <location>
        <begin position="452"/>
        <end position="461"/>
    </location>
</feature>